<comment type="caution">
    <text evidence="3">The sequence shown here is derived from an EMBL/GenBank/DDBJ whole genome shotgun (WGS) entry which is preliminary data.</text>
</comment>
<sequence length="137" mass="15189">MSNWNDTVLQQFHDNGGFVERFGRRLVVLHTIGARSGAPRENPVMGLPEGDGWIVAATFAGQPVDPAWAHNLRAHPDIDVEVALPDAGIEKHAVHATEVAEPERSELWKRFLAASPGFASYEEKTDRAFPIFHLTPR</sequence>
<dbReference type="InterPro" id="IPR012349">
    <property type="entry name" value="Split_barrel_FMN-bd"/>
</dbReference>
<evidence type="ECO:0000313" key="3">
    <source>
        <dbReference type="EMBL" id="GMA95033.1"/>
    </source>
</evidence>
<dbReference type="RefSeq" id="WP_284253884.1">
    <property type="nucleotide sequence ID" value="NZ_BAAAQO010000002.1"/>
</dbReference>
<comment type="catalytic activity">
    <reaction evidence="2">
        <text>oxidized coenzyme F420-(gamma-L-Glu)(n) + a quinol + H(+) = reduced coenzyme F420-(gamma-L-Glu)(n) + a quinone</text>
        <dbReference type="Rhea" id="RHEA:39663"/>
        <dbReference type="Rhea" id="RHEA-COMP:12939"/>
        <dbReference type="Rhea" id="RHEA-COMP:14378"/>
        <dbReference type="ChEBI" id="CHEBI:15378"/>
        <dbReference type="ChEBI" id="CHEBI:24646"/>
        <dbReference type="ChEBI" id="CHEBI:132124"/>
        <dbReference type="ChEBI" id="CHEBI:133980"/>
        <dbReference type="ChEBI" id="CHEBI:139511"/>
    </reaction>
</comment>
<dbReference type="SUPFAM" id="SSF50475">
    <property type="entry name" value="FMN-binding split barrel"/>
    <property type="match status" value="1"/>
</dbReference>
<proteinExistence type="inferred from homology"/>
<dbReference type="EMBL" id="BSVB01000001">
    <property type="protein sequence ID" value="GMA95033.1"/>
    <property type="molecule type" value="Genomic_DNA"/>
</dbReference>
<dbReference type="NCBIfam" id="TIGR00026">
    <property type="entry name" value="hi_GC_TIGR00026"/>
    <property type="match status" value="1"/>
</dbReference>
<reference evidence="4" key="1">
    <citation type="journal article" date="2019" name="Int. J. Syst. Evol. Microbiol.">
        <title>The Global Catalogue of Microorganisms (GCM) 10K type strain sequencing project: providing services to taxonomists for standard genome sequencing and annotation.</title>
        <authorList>
            <consortium name="The Broad Institute Genomics Platform"/>
            <consortium name="The Broad Institute Genome Sequencing Center for Infectious Disease"/>
            <person name="Wu L."/>
            <person name="Ma J."/>
        </authorList>
    </citation>
    <scope>NUCLEOTIDE SEQUENCE [LARGE SCALE GENOMIC DNA]</scope>
    <source>
        <strain evidence="4">NBRC 108894</strain>
    </source>
</reference>
<evidence type="ECO:0000313" key="4">
    <source>
        <dbReference type="Proteomes" id="UP001157034"/>
    </source>
</evidence>
<dbReference type="Pfam" id="PF04075">
    <property type="entry name" value="F420H2_quin_red"/>
    <property type="match status" value="1"/>
</dbReference>
<evidence type="ECO:0000256" key="2">
    <source>
        <dbReference type="ARBA" id="ARBA00049106"/>
    </source>
</evidence>
<dbReference type="PANTHER" id="PTHR39428">
    <property type="entry name" value="F420H(2)-DEPENDENT QUINONE REDUCTASE RV1261C"/>
    <property type="match status" value="1"/>
</dbReference>
<evidence type="ECO:0000256" key="1">
    <source>
        <dbReference type="ARBA" id="ARBA00008710"/>
    </source>
</evidence>
<protein>
    <recommendedName>
        <fullName evidence="5">Nitroreductase family deazaflavin-dependent oxidoreductase</fullName>
    </recommendedName>
</protein>
<gene>
    <name evidence="3" type="ORF">GCM10025881_18570</name>
</gene>
<dbReference type="PANTHER" id="PTHR39428:SF1">
    <property type="entry name" value="F420H(2)-DEPENDENT QUINONE REDUCTASE RV1261C"/>
    <property type="match status" value="1"/>
</dbReference>
<name>A0ABQ6K3K3_9MICO</name>
<dbReference type="Proteomes" id="UP001157034">
    <property type="component" value="Unassembled WGS sequence"/>
</dbReference>
<dbReference type="Gene3D" id="2.30.110.10">
    <property type="entry name" value="Electron Transport, Fmn-binding Protein, Chain A"/>
    <property type="match status" value="1"/>
</dbReference>
<accession>A0ABQ6K3K3</accession>
<evidence type="ECO:0008006" key="5">
    <source>
        <dbReference type="Google" id="ProtNLM"/>
    </source>
</evidence>
<dbReference type="InterPro" id="IPR004378">
    <property type="entry name" value="F420H2_quin_Rdtase"/>
</dbReference>
<comment type="similarity">
    <text evidence="1">Belongs to the F420H(2)-dependent quinone reductase family.</text>
</comment>
<keyword evidence="4" id="KW-1185">Reference proteome</keyword>
<organism evidence="3 4">
    <name type="scientific">Pseudolysinimonas kribbensis</name>
    <dbReference type="NCBI Taxonomy" id="433641"/>
    <lineage>
        <taxon>Bacteria</taxon>
        <taxon>Bacillati</taxon>
        <taxon>Actinomycetota</taxon>
        <taxon>Actinomycetes</taxon>
        <taxon>Micrococcales</taxon>
        <taxon>Microbacteriaceae</taxon>
        <taxon>Pseudolysinimonas</taxon>
    </lineage>
</organism>